<dbReference type="GO" id="GO:0003924">
    <property type="term" value="F:GTPase activity"/>
    <property type="evidence" value="ECO:0007669"/>
    <property type="project" value="InterPro"/>
</dbReference>
<dbReference type="Proteomes" id="UP000276770">
    <property type="component" value="Unassembled WGS sequence"/>
</dbReference>
<evidence type="ECO:0000256" key="2">
    <source>
        <dbReference type="ARBA" id="ARBA00022741"/>
    </source>
</evidence>
<dbReference type="SUPFAM" id="SSF52540">
    <property type="entry name" value="P-loop containing nucleoside triphosphate hydrolases"/>
    <property type="match status" value="1"/>
</dbReference>
<dbReference type="InterPro" id="IPR045063">
    <property type="entry name" value="Dynamin_N"/>
</dbReference>
<feature type="transmembrane region" description="Helical" evidence="7">
    <location>
        <begin position="485"/>
        <end position="508"/>
    </location>
</feature>
<evidence type="ECO:0000256" key="5">
    <source>
        <dbReference type="ARBA" id="ARBA00023136"/>
    </source>
</evidence>
<dbReference type="OrthoDB" id="9816479at2"/>
<keyword evidence="5 7" id="KW-0472">Membrane</keyword>
<gene>
    <name evidence="9" type="ORF">D9X91_12615</name>
</gene>
<dbReference type="Gene3D" id="3.40.50.300">
    <property type="entry name" value="P-loop containing nucleotide triphosphate hydrolases"/>
    <property type="match status" value="1"/>
</dbReference>
<evidence type="ECO:0000313" key="9">
    <source>
        <dbReference type="EMBL" id="RLQ94827.1"/>
    </source>
</evidence>
<evidence type="ECO:0000256" key="4">
    <source>
        <dbReference type="ARBA" id="ARBA00023134"/>
    </source>
</evidence>
<dbReference type="GO" id="GO:0005525">
    <property type="term" value="F:GTP binding"/>
    <property type="evidence" value="ECO:0007669"/>
    <property type="project" value="UniProtKB-KW"/>
</dbReference>
<dbReference type="EMBL" id="RCVZ01000008">
    <property type="protein sequence ID" value="RLQ94827.1"/>
    <property type="molecule type" value="Genomic_DNA"/>
</dbReference>
<keyword evidence="2" id="KW-0547">Nucleotide-binding</keyword>
<organism evidence="9 10">
    <name type="scientific">Falsibacillus albus</name>
    <dbReference type="NCBI Taxonomy" id="2478915"/>
    <lineage>
        <taxon>Bacteria</taxon>
        <taxon>Bacillati</taxon>
        <taxon>Bacillota</taxon>
        <taxon>Bacilli</taxon>
        <taxon>Bacillales</taxon>
        <taxon>Bacillaceae</taxon>
        <taxon>Falsibacillus</taxon>
    </lineage>
</organism>
<dbReference type="RefSeq" id="WP_121680990.1">
    <property type="nucleotide sequence ID" value="NZ_RCVZ01000008.1"/>
</dbReference>
<keyword evidence="6" id="KW-0175">Coiled coil</keyword>
<name>A0A3L7JVE4_9BACI</name>
<comment type="caution">
    <text evidence="9">The sequence shown here is derived from an EMBL/GenBank/DDBJ whole genome shotgun (WGS) entry which is preliminary data.</text>
</comment>
<dbReference type="InterPro" id="IPR005225">
    <property type="entry name" value="Small_GTP-bd"/>
</dbReference>
<dbReference type="NCBIfam" id="TIGR00231">
    <property type="entry name" value="small_GTP"/>
    <property type="match status" value="1"/>
</dbReference>
<dbReference type="PANTHER" id="PTHR10465:SF0">
    <property type="entry name" value="SARCALUMENIN"/>
    <property type="match status" value="1"/>
</dbReference>
<feature type="domain" description="Dynamin N-terminal" evidence="8">
    <location>
        <begin position="58"/>
        <end position="214"/>
    </location>
</feature>
<evidence type="ECO:0000256" key="3">
    <source>
        <dbReference type="ARBA" id="ARBA00022801"/>
    </source>
</evidence>
<dbReference type="GO" id="GO:0016020">
    <property type="term" value="C:membrane"/>
    <property type="evidence" value="ECO:0007669"/>
    <property type="project" value="UniProtKB-SubCell"/>
</dbReference>
<accession>A0A3L7JVE4</accession>
<dbReference type="Pfam" id="PF00350">
    <property type="entry name" value="Dynamin_N"/>
    <property type="match status" value="1"/>
</dbReference>
<keyword evidence="10" id="KW-1185">Reference proteome</keyword>
<dbReference type="InterPro" id="IPR027094">
    <property type="entry name" value="Mitofusin_fam"/>
</dbReference>
<keyword evidence="7" id="KW-1133">Transmembrane helix</keyword>
<evidence type="ECO:0000256" key="1">
    <source>
        <dbReference type="ARBA" id="ARBA00004370"/>
    </source>
</evidence>
<reference evidence="9 10" key="1">
    <citation type="submission" date="2018-10" db="EMBL/GenBank/DDBJ databases">
        <title>Falsibacillus sp. genome draft.</title>
        <authorList>
            <person name="Shi S."/>
        </authorList>
    </citation>
    <scope>NUCLEOTIDE SEQUENCE [LARGE SCALE GENOMIC DNA]</scope>
    <source>
        <strain evidence="9 10">GY 10110</strain>
    </source>
</reference>
<comment type="subcellular location">
    <subcellularLocation>
        <location evidence="1">Membrane</location>
    </subcellularLocation>
</comment>
<evidence type="ECO:0000259" key="8">
    <source>
        <dbReference type="Pfam" id="PF00350"/>
    </source>
</evidence>
<feature type="transmembrane region" description="Helical" evidence="7">
    <location>
        <begin position="457"/>
        <end position="479"/>
    </location>
</feature>
<evidence type="ECO:0000313" key="10">
    <source>
        <dbReference type="Proteomes" id="UP000276770"/>
    </source>
</evidence>
<evidence type="ECO:0000256" key="7">
    <source>
        <dbReference type="SAM" id="Phobius"/>
    </source>
</evidence>
<dbReference type="PANTHER" id="PTHR10465">
    <property type="entry name" value="TRANSMEMBRANE GTPASE FZO1"/>
    <property type="match status" value="1"/>
</dbReference>
<dbReference type="AlphaFoldDB" id="A0A3L7JVE4"/>
<dbReference type="InterPro" id="IPR027417">
    <property type="entry name" value="P-loop_NTPase"/>
</dbReference>
<keyword evidence="4" id="KW-0342">GTP-binding</keyword>
<keyword evidence="7" id="KW-0812">Transmembrane</keyword>
<feature type="coiled-coil region" evidence="6">
    <location>
        <begin position="303"/>
        <end position="330"/>
    </location>
</feature>
<keyword evidence="3" id="KW-0378">Hydrolase</keyword>
<evidence type="ECO:0000256" key="6">
    <source>
        <dbReference type="SAM" id="Coils"/>
    </source>
</evidence>
<proteinExistence type="predicted"/>
<protein>
    <submittedName>
        <fullName evidence="9">GTP-binding protein</fullName>
    </submittedName>
</protein>
<sequence length="598" mass="67402">MSDFQKLLKAKVSMDHSPLKKLQKSAVAAPVIIDHKLFNDESRKMDKLIENMDSSLKVVIMGEVKAGKSTLLNSFAGRNISPMDISEATGSIIEIKYHPEPYGKIILRDSIIEDKPDKIFDELQNNNNNQEFFKTCEGIEFGFPISNLKDFTLVDTPGLETITEDNSNRTKEYIAKTDVVIWVFNGHHLGQADVEEALIEVNRFGKPIIAVINRIDEIDEDPEVLIDYLDDEIGMFVEEIIAVSAFKANNAVLSGDDSLLTESGFQSLLEYIGDNISSNSEQVKKDVVINSAQVLLNRDLLIHEEYIKTIEFLQAQMEEIKNKVKMSSSRIHDNVLYQFENWYQNEFLSDEAEELKNIIKQSGYFQLKNDKKEVECKLQSIFSEENINNKLSERIKDMDKTYINEWKVAVDKIKREIQVEINDFKIEAEKELELKLKHNNKLNDGDSDFLSGASKGALLGGATGAASAFYAAALGPAAATVTAGMALSAFMPPMLLIGGTIGVVSAALKFKSEKSMAEKNIDDIFKNAKQQFKKELFNSISEKYVKQDEQILEKIDALLINSFANGVSTAQIVFLKMKLEKYLFEVKKHIEELKLIEV</sequence>